<dbReference type="SUPFAM" id="SSF52266">
    <property type="entry name" value="SGNH hydrolase"/>
    <property type="match status" value="1"/>
</dbReference>
<evidence type="ECO:0000313" key="2">
    <source>
        <dbReference type="EMBL" id="CAB3728835.1"/>
    </source>
</evidence>
<gene>
    <name evidence="2" type="ORF">LMG1873_04618</name>
</gene>
<dbReference type="Pfam" id="PF13472">
    <property type="entry name" value="Lipase_GDSL_2"/>
    <property type="match status" value="1"/>
</dbReference>
<reference evidence="2 3" key="1">
    <citation type="submission" date="2020-04" db="EMBL/GenBank/DDBJ databases">
        <authorList>
            <person name="De Canck E."/>
        </authorList>
    </citation>
    <scope>NUCLEOTIDE SEQUENCE [LARGE SCALE GENOMIC DNA]</scope>
    <source>
        <strain evidence="2 3">LMG 1873</strain>
    </source>
</reference>
<feature type="domain" description="SGNH hydrolase-type esterase" evidence="1">
    <location>
        <begin position="510"/>
        <end position="654"/>
    </location>
</feature>
<comment type="caution">
    <text evidence="2">The sequence shown here is derived from an EMBL/GenBank/DDBJ whole genome shotgun (WGS) entry which is preliminary data.</text>
</comment>
<keyword evidence="3" id="KW-1185">Reference proteome</keyword>
<dbReference type="EMBL" id="CADIJS010000004">
    <property type="protein sequence ID" value="CAB3728835.1"/>
    <property type="molecule type" value="Genomic_DNA"/>
</dbReference>
<evidence type="ECO:0000259" key="1">
    <source>
        <dbReference type="Pfam" id="PF13472"/>
    </source>
</evidence>
<dbReference type="Gene3D" id="3.40.50.1110">
    <property type="entry name" value="SGNH hydrolase"/>
    <property type="match status" value="1"/>
</dbReference>
<dbReference type="Proteomes" id="UP000494116">
    <property type="component" value="Unassembled WGS sequence"/>
</dbReference>
<proteinExistence type="predicted"/>
<sequence length="668" mass="71223">MAVENTKYIAGLNASLPTGNDPKSQGDDHLRLLKTVLQQVFGGFPGEVVVAGTEAAGATVNDYQVTITPALTAYAANTIVVFRSTHENTGPATLRVSDLSTKPLLSPQGTALRAKTLTANTWALAAYDGTNFRLLTANSQAIYDYVDQTAFSAALPQQAGNGGSVLRTDGASAKWGAPFPSGVLAAVSDGVANADSAFAALEAGTVGQEIDLGGKTFVVTARPTKNNYVNGVFKESGNTRLAAPFKTVLVPRPHVSYFGGQLRALKDALADPTFQMIVVPMMGDSRTWGRTLPENFASTPRNGDLADPRDGYASDSWVNQFKRHIGRRYFNNAVPELSNWSISPSGQSTAKFKKTIQLYTGKANDPTSITGVAKTMAPFSDPVIGASSQVEEVSSLDALLGWQHRLRLGSAAGTVSLSFPFTGTEFTIVYSSLGTLAADLEVQLNGVSVTTFYTGDNGTSYQNRKKITLPSFARNATVTLIARYPGAYTVVKSVYLEAVEIEKTCVIINQGVIGADALRYGQLNFGGSGSVGPSIVDAQTSFAFLDLGTNDRANYWPTARAQPNGRNNFRRNLENIIDRVLQINSAVKLVLMNAAPAENESPSAYSFTMQDVRDTVRLIGKGRSLDVIDNYSPFVDLDLSATLADGLHENLLGHSVHADNIIGAFEQA</sequence>
<evidence type="ECO:0000313" key="3">
    <source>
        <dbReference type="Proteomes" id="UP000494116"/>
    </source>
</evidence>
<organism evidence="2 3">
    <name type="scientific">Achromobacter piechaudii</name>
    <dbReference type="NCBI Taxonomy" id="72556"/>
    <lineage>
        <taxon>Bacteria</taxon>
        <taxon>Pseudomonadati</taxon>
        <taxon>Pseudomonadota</taxon>
        <taxon>Betaproteobacteria</taxon>
        <taxon>Burkholderiales</taxon>
        <taxon>Alcaligenaceae</taxon>
        <taxon>Achromobacter</taxon>
    </lineage>
</organism>
<accession>A0ABN7F7I4</accession>
<protein>
    <recommendedName>
        <fullName evidence="1">SGNH hydrolase-type esterase domain-containing protein</fullName>
    </recommendedName>
</protein>
<dbReference type="InterPro" id="IPR036514">
    <property type="entry name" value="SGNH_hydro_sf"/>
</dbReference>
<dbReference type="InterPro" id="IPR013830">
    <property type="entry name" value="SGNH_hydro"/>
</dbReference>
<dbReference type="CDD" id="cd00229">
    <property type="entry name" value="SGNH_hydrolase"/>
    <property type="match status" value="1"/>
</dbReference>
<dbReference type="RefSeq" id="WP_061306705.1">
    <property type="nucleotide sequence ID" value="NZ_CADIJS010000004.1"/>
</dbReference>
<name>A0ABN7F7I4_9BURK</name>